<dbReference type="GO" id="GO:0000156">
    <property type="term" value="F:phosphorelay response regulator activity"/>
    <property type="evidence" value="ECO:0007669"/>
    <property type="project" value="TreeGrafter"/>
</dbReference>
<gene>
    <name evidence="7" type="ordered locus">Aboo_1082</name>
</gene>
<dbReference type="Pfam" id="PF00072">
    <property type="entry name" value="Response_reg"/>
    <property type="match status" value="1"/>
</dbReference>
<dbReference type="GO" id="GO:0005829">
    <property type="term" value="C:cytosol"/>
    <property type="evidence" value="ECO:0007669"/>
    <property type="project" value="TreeGrafter"/>
</dbReference>
<dbReference type="CDD" id="cd00156">
    <property type="entry name" value="REC"/>
    <property type="match status" value="1"/>
</dbReference>
<dbReference type="InterPro" id="IPR011006">
    <property type="entry name" value="CheY-like_superfamily"/>
</dbReference>
<dbReference type="SMART" id="SM00448">
    <property type="entry name" value="REC"/>
    <property type="match status" value="1"/>
</dbReference>
<organism evidence="7 8">
    <name type="scientific">Aciduliprofundum boonei (strain DSM 19572 / T469)</name>
    <dbReference type="NCBI Taxonomy" id="439481"/>
    <lineage>
        <taxon>Archaea</taxon>
        <taxon>Methanobacteriati</taxon>
        <taxon>Thermoplasmatota</taxon>
        <taxon>DHVE2 group</taxon>
        <taxon>Candidatus Aciduliprofundum</taxon>
    </lineage>
</organism>
<accession>B5IH54</accession>
<evidence type="ECO:0000313" key="7">
    <source>
        <dbReference type="EMBL" id="ADD08891.1"/>
    </source>
</evidence>
<dbReference type="Gene3D" id="3.40.50.2300">
    <property type="match status" value="1"/>
</dbReference>
<dbReference type="InterPro" id="IPR001789">
    <property type="entry name" value="Sig_transdc_resp-reg_receiver"/>
</dbReference>
<dbReference type="GO" id="GO:0006355">
    <property type="term" value="P:regulation of DNA-templated transcription"/>
    <property type="evidence" value="ECO:0007669"/>
    <property type="project" value="TreeGrafter"/>
</dbReference>
<dbReference type="GeneID" id="8828040"/>
<dbReference type="PANTHER" id="PTHR48111:SF1">
    <property type="entry name" value="TWO-COMPONENT RESPONSE REGULATOR ORR33"/>
    <property type="match status" value="1"/>
</dbReference>
<dbReference type="InterPro" id="IPR039420">
    <property type="entry name" value="WalR-like"/>
</dbReference>
<evidence type="ECO:0000313" key="8">
    <source>
        <dbReference type="Proteomes" id="UP000001400"/>
    </source>
</evidence>
<evidence type="ECO:0000256" key="5">
    <source>
        <dbReference type="ARBA" id="ARBA00023163"/>
    </source>
</evidence>
<proteinExistence type="predicted"/>
<dbReference type="RefSeq" id="WP_008086519.1">
    <property type="nucleotide sequence ID" value="NC_013926.1"/>
</dbReference>
<dbReference type="PROSITE" id="PS50110">
    <property type="entry name" value="RESPONSE_REGULATORY"/>
    <property type="match status" value="1"/>
</dbReference>
<keyword evidence="4" id="KW-0238">DNA-binding</keyword>
<dbReference type="Proteomes" id="UP000001400">
    <property type="component" value="Chromosome"/>
</dbReference>
<keyword evidence="5" id="KW-0804">Transcription</keyword>
<evidence type="ECO:0000256" key="3">
    <source>
        <dbReference type="ARBA" id="ARBA00023015"/>
    </source>
</evidence>
<feature type="modified residue" description="4-aspartylphosphate" evidence="6">
    <location>
        <position position="56"/>
    </location>
</feature>
<evidence type="ECO:0000256" key="1">
    <source>
        <dbReference type="ARBA" id="ARBA00022553"/>
    </source>
</evidence>
<keyword evidence="2" id="KW-0902">Two-component regulatory system</keyword>
<name>B5IH54_ACIB4</name>
<dbReference type="STRING" id="439481.Aboo_1082"/>
<evidence type="ECO:0000256" key="4">
    <source>
        <dbReference type="ARBA" id="ARBA00023125"/>
    </source>
</evidence>
<dbReference type="AlphaFoldDB" id="B5IH54"/>
<sequence>MNGSLNVVIIDDNKELAEVIKQYLSNRGFNVKIAENARNAMSILEKSERVDVILLDLMLKDVHGLELLKSIRSHSKQVVIIIITGIKDLNTVIEAMKAGADDYLVKPFRLGELEEKINENLYKKAMEEPMQTLTADRAMEVLDTLDYSSGMLKFSFKDLNEMHRFLDMIKLRDNLKIHDVKVGEEYEVFVTIKR</sequence>
<protein>
    <submittedName>
        <fullName evidence="7">Response regulator receiver protein</fullName>
    </submittedName>
</protein>
<dbReference type="KEGG" id="abi:Aboo_1082"/>
<dbReference type="SUPFAM" id="SSF52172">
    <property type="entry name" value="CheY-like"/>
    <property type="match status" value="1"/>
</dbReference>
<keyword evidence="1 6" id="KW-0597">Phosphoprotein</keyword>
<dbReference type="eggNOG" id="arCOG02391">
    <property type="taxonomic scope" value="Archaea"/>
</dbReference>
<evidence type="ECO:0000256" key="6">
    <source>
        <dbReference type="PROSITE-ProRule" id="PRU00169"/>
    </source>
</evidence>
<dbReference type="OrthoDB" id="9652at2157"/>
<keyword evidence="8" id="KW-1185">Reference proteome</keyword>
<dbReference type="EMBL" id="CP001941">
    <property type="protein sequence ID" value="ADD08891.1"/>
    <property type="molecule type" value="Genomic_DNA"/>
</dbReference>
<dbReference type="GO" id="GO:0000976">
    <property type="term" value="F:transcription cis-regulatory region binding"/>
    <property type="evidence" value="ECO:0007669"/>
    <property type="project" value="TreeGrafter"/>
</dbReference>
<evidence type="ECO:0000256" key="2">
    <source>
        <dbReference type="ARBA" id="ARBA00023012"/>
    </source>
</evidence>
<keyword evidence="3" id="KW-0805">Transcription regulation</keyword>
<reference evidence="7" key="1">
    <citation type="submission" date="2010-02" db="EMBL/GenBank/DDBJ databases">
        <title>Complete sequence of Aciduliprofundum boonei T469.</title>
        <authorList>
            <consortium name="US DOE Joint Genome Institute"/>
            <person name="Lucas S."/>
            <person name="Copeland A."/>
            <person name="Lapidus A."/>
            <person name="Cheng J.-F."/>
            <person name="Bruce D."/>
            <person name="Goodwin L."/>
            <person name="Pitluck S."/>
            <person name="Saunders E."/>
            <person name="Detter J.C."/>
            <person name="Han C."/>
            <person name="Tapia R."/>
            <person name="Land M."/>
            <person name="Hauser L."/>
            <person name="Kyrpides N."/>
            <person name="Mikhailova N."/>
            <person name="Flores G."/>
            <person name="Reysenbach A.-L."/>
            <person name="Woyke T."/>
        </authorList>
    </citation>
    <scope>NUCLEOTIDE SEQUENCE</scope>
    <source>
        <strain evidence="7">T469</strain>
    </source>
</reference>
<dbReference type="PANTHER" id="PTHR48111">
    <property type="entry name" value="REGULATOR OF RPOS"/>
    <property type="match status" value="1"/>
</dbReference>
<dbReference type="HOGENOM" id="CLU_1393511_0_0_2"/>
<dbReference type="GO" id="GO:0032993">
    <property type="term" value="C:protein-DNA complex"/>
    <property type="evidence" value="ECO:0007669"/>
    <property type="project" value="TreeGrafter"/>
</dbReference>